<proteinExistence type="predicted"/>
<feature type="transmembrane region" description="Helical" evidence="6">
    <location>
        <begin position="290"/>
        <end position="308"/>
    </location>
</feature>
<evidence type="ECO:0000256" key="2">
    <source>
        <dbReference type="ARBA" id="ARBA00022692"/>
    </source>
</evidence>
<evidence type="ECO:0000313" key="8">
    <source>
        <dbReference type="EMBL" id="GGK13020.1"/>
    </source>
</evidence>
<feature type="transmembrane region" description="Helical" evidence="6">
    <location>
        <begin position="314"/>
        <end position="335"/>
    </location>
</feature>
<comment type="subcellular location">
    <subcellularLocation>
        <location evidence="1">Cell membrane</location>
        <topology evidence="1">Multi-pass membrane protein</topology>
    </subcellularLocation>
</comment>
<feature type="region of interest" description="Disordered" evidence="5">
    <location>
        <begin position="412"/>
        <end position="435"/>
    </location>
</feature>
<protein>
    <recommendedName>
        <fullName evidence="7">Major facilitator superfamily (MFS) profile domain-containing protein</fullName>
    </recommendedName>
</protein>
<dbReference type="SUPFAM" id="SSF103473">
    <property type="entry name" value="MFS general substrate transporter"/>
    <property type="match status" value="1"/>
</dbReference>
<feature type="transmembrane region" description="Helical" evidence="6">
    <location>
        <begin position="259"/>
        <end position="278"/>
    </location>
</feature>
<reference evidence="8" key="2">
    <citation type="submission" date="2020-09" db="EMBL/GenBank/DDBJ databases">
        <authorList>
            <person name="Sun Q."/>
            <person name="Ohkuma M."/>
        </authorList>
    </citation>
    <scope>NUCLEOTIDE SEQUENCE</scope>
    <source>
        <strain evidence="8">JCM 3091</strain>
    </source>
</reference>
<dbReference type="GO" id="GO:0005886">
    <property type="term" value="C:plasma membrane"/>
    <property type="evidence" value="ECO:0007669"/>
    <property type="project" value="UniProtKB-SubCell"/>
</dbReference>
<dbReference type="AlphaFoldDB" id="A0A8J3FDW1"/>
<feature type="transmembrane region" description="Helical" evidence="6">
    <location>
        <begin position="147"/>
        <end position="171"/>
    </location>
</feature>
<evidence type="ECO:0000256" key="1">
    <source>
        <dbReference type="ARBA" id="ARBA00004651"/>
    </source>
</evidence>
<dbReference type="EMBL" id="BMQC01000001">
    <property type="protein sequence ID" value="GGK13020.1"/>
    <property type="molecule type" value="Genomic_DNA"/>
</dbReference>
<feature type="transmembrane region" description="Helical" evidence="6">
    <location>
        <begin position="106"/>
        <end position="126"/>
    </location>
</feature>
<organism evidence="8 9">
    <name type="scientific">Pilimelia terevasa</name>
    <dbReference type="NCBI Taxonomy" id="53372"/>
    <lineage>
        <taxon>Bacteria</taxon>
        <taxon>Bacillati</taxon>
        <taxon>Actinomycetota</taxon>
        <taxon>Actinomycetes</taxon>
        <taxon>Micromonosporales</taxon>
        <taxon>Micromonosporaceae</taxon>
        <taxon>Pilimelia</taxon>
    </lineage>
</organism>
<keyword evidence="9" id="KW-1185">Reference proteome</keyword>
<comment type="caution">
    <text evidence="8">The sequence shown here is derived from an EMBL/GenBank/DDBJ whole genome shotgun (WGS) entry which is preliminary data.</text>
</comment>
<dbReference type="PROSITE" id="PS50850">
    <property type="entry name" value="MFS"/>
    <property type="match status" value="1"/>
</dbReference>
<feature type="transmembrane region" description="Helical" evidence="6">
    <location>
        <begin position="20"/>
        <end position="41"/>
    </location>
</feature>
<feature type="transmembrane region" description="Helical" evidence="6">
    <location>
        <begin position="376"/>
        <end position="396"/>
    </location>
</feature>
<keyword evidence="4 6" id="KW-0472">Membrane</keyword>
<sequence length="435" mass="43599">MAALRPYLALWRIPGAPTLLVAGVLGRLGIGMTPLAMLLLIHQSTGSYTPAGIADGLAALSGAAVGPVLGRLADRAGPSRVLLASGIAHPLALLALLWAVDTHQLPLIFLAAAAAGGTFPPSTAALRGAWNDLTEPHTGRADLRAPALAAETSLLEVVFILGPLLLAGLTLLDGPALAVHVSAGSTLVGTLVLARGRVMRGWRPHPEAARARGIGALASPGFPALLASVGLLGLTFGAMAVTIPAFATQHVTGDSATTAGVLLAVWGIGSAAGGVWYGVRPPAAPLTRQYGWYGVLLAAATAACALMPDIWPLGIALAVGGAAIAPALTVQNSLVGRLAPPHMRNEAYTWATTLTIGGSAIGGALAGLVVERGSGVTWMFVVAGAVVAVSAGITALRAGPVARADLAHADLDRAGQPDRTSHPAAAADPVPPPQR</sequence>
<feature type="transmembrane region" description="Helical" evidence="6">
    <location>
        <begin position="347"/>
        <end position="370"/>
    </location>
</feature>
<dbReference type="InterPro" id="IPR020846">
    <property type="entry name" value="MFS_dom"/>
</dbReference>
<dbReference type="RefSeq" id="WP_189112217.1">
    <property type="nucleotide sequence ID" value="NZ_BMQC01000001.1"/>
</dbReference>
<evidence type="ECO:0000256" key="4">
    <source>
        <dbReference type="ARBA" id="ARBA00023136"/>
    </source>
</evidence>
<dbReference type="Proteomes" id="UP000662200">
    <property type="component" value="Unassembled WGS sequence"/>
</dbReference>
<dbReference type="Pfam" id="PF07690">
    <property type="entry name" value="MFS_1"/>
    <property type="match status" value="1"/>
</dbReference>
<evidence type="ECO:0000256" key="5">
    <source>
        <dbReference type="SAM" id="MobiDB-lite"/>
    </source>
</evidence>
<keyword evidence="3 6" id="KW-1133">Transmembrane helix</keyword>
<dbReference type="PANTHER" id="PTHR23542:SF1">
    <property type="entry name" value="MAJOR FACILITATOR SUPERFAMILY (MFS) PROFILE DOMAIN-CONTAINING PROTEIN"/>
    <property type="match status" value="1"/>
</dbReference>
<feature type="compositionally biased region" description="Basic and acidic residues" evidence="5">
    <location>
        <begin position="412"/>
        <end position="421"/>
    </location>
</feature>
<feature type="transmembrane region" description="Helical" evidence="6">
    <location>
        <begin position="81"/>
        <end position="100"/>
    </location>
</feature>
<accession>A0A8J3FDW1</accession>
<dbReference type="GO" id="GO:0022857">
    <property type="term" value="F:transmembrane transporter activity"/>
    <property type="evidence" value="ECO:0007669"/>
    <property type="project" value="InterPro"/>
</dbReference>
<keyword evidence="2 6" id="KW-0812">Transmembrane</keyword>
<name>A0A8J3FDW1_9ACTN</name>
<evidence type="ECO:0000259" key="7">
    <source>
        <dbReference type="PROSITE" id="PS50850"/>
    </source>
</evidence>
<reference evidence="8" key="1">
    <citation type="journal article" date="2014" name="Int. J. Syst. Evol. Microbiol.">
        <title>Complete genome sequence of Corynebacterium casei LMG S-19264T (=DSM 44701T), isolated from a smear-ripened cheese.</title>
        <authorList>
            <consortium name="US DOE Joint Genome Institute (JGI-PGF)"/>
            <person name="Walter F."/>
            <person name="Albersmeier A."/>
            <person name="Kalinowski J."/>
            <person name="Ruckert C."/>
        </authorList>
    </citation>
    <scope>NUCLEOTIDE SEQUENCE</scope>
    <source>
        <strain evidence="8">JCM 3091</strain>
    </source>
</reference>
<feature type="transmembrane region" description="Helical" evidence="6">
    <location>
        <begin position="177"/>
        <end position="194"/>
    </location>
</feature>
<evidence type="ECO:0000256" key="3">
    <source>
        <dbReference type="ARBA" id="ARBA00022989"/>
    </source>
</evidence>
<dbReference type="PANTHER" id="PTHR23542">
    <property type="match status" value="1"/>
</dbReference>
<feature type="domain" description="Major facilitator superfamily (MFS) profile" evidence="7">
    <location>
        <begin position="221"/>
        <end position="435"/>
    </location>
</feature>
<dbReference type="Gene3D" id="1.20.1250.20">
    <property type="entry name" value="MFS general substrate transporter like domains"/>
    <property type="match status" value="1"/>
</dbReference>
<dbReference type="InterPro" id="IPR011701">
    <property type="entry name" value="MFS"/>
</dbReference>
<feature type="transmembrane region" description="Helical" evidence="6">
    <location>
        <begin position="47"/>
        <end position="69"/>
    </location>
</feature>
<gene>
    <name evidence="8" type="ORF">GCM10010124_01930</name>
</gene>
<feature type="transmembrane region" description="Helical" evidence="6">
    <location>
        <begin position="214"/>
        <end position="247"/>
    </location>
</feature>
<dbReference type="InterPro" id="IPR036259">
    <property type="entry name" value="MFS_trans_sf"/>
</dbReference>
<evidence type="ECO:0000256" key="6">
    <source>
        <dbReference type="SAM" id="Phobius"/>
    </source>
</evidence>
<evidence type="ECO:0000313" key="9">
    <source>
        <dbReference type="Proteomes" id="UP000662200"/>
    </source>
</evidence>